<keyword evidence="1" id="KW-0472">Membrane</keyword>
<dbReference type="VEuPathDB" id="FungiDB:FUN_005899"/>
<reference evidence="2 3" key="1">
    <citation type="submission" date="2017-10" db="EMBL/GenBank/DDBJ databases">
        <title>Extensive intraspecific genome diversity in a model arbuscular mycorrhizal fungus.</title>
        <authorList>
            <person name="Chen E.C.H."/>
            <person name="Morin E."/>
            <person name="Baudet D."/>
            <person name="Noel J."/>
            <person name="Ndikumana S."/>
            <person name="Charron P."/>
            <person name="St-Onge C."/>
            <person name="Giorgi J."/>
            <person name="Grigoriev I.V."/>
            <person name="Roux C."/>
            <person name="Martin F.M."/>
            <person name="Corradi N."/>
        </authorList>
    </citation>
    <scope>NUCLEOTIDE SEQUENCE [LARGE SCALE GENOMIC DNA]</scope>
    <source>
        <strain evidence="2 3">A1</strain>
    </source>
</reference>
<dbReference type="AlphaFoldDB" id="A0A2N0SHY8"/>
<organism evidence="2 3">
    <name type="scientific">Rhizophagus irregularis</name>
    <dbReference type="NCBI Taxonomy" id="588596"/>
    <lineage>
        <taxon>Eukaryota</taxon>
        <taxon>Fungi</taxon>
        <taxon>Fungi incertae sedis</taxon>
        <taxon>Mucoromycota</taxon>
        <taxon>Glomeromycotina</taxon>
        <taxon>Glomeromycetes</taxon>
        <taxon>Glomerales</taxon>
        <taxon>Glomeraceae</taxon>
        <taxon>Rhizophagus</taxon>
    </lineage>
</organism>
<dbReference type="VEuPathDB" id="FungiDB:RhiirFUN_005620"/>
<name>A0A2N0SHY8_9GLOM</name>
<keyword evidence="1" id="KW-0812">Transmembrane</keyword>
<comment type="caution">
    <text evidence="2">The sequence shown here is derived from an EMBL/GenBank/DDBJ whole genome shotgun (WGS) entry which is preliminary data.</text>
</comment>
<dbReference type="VEuPathDB" id="FungiDB:RhiirA1_436440"/>
<sequence length="851" mass="100942">MSSDKISIKVDDDISNDLKDEINKIDENDIINDDSDIDINKPAYIDKPIIKVSPNGEYLVVYNPEDHSIVGWNVKDIEEGQLTKSDAPIKVNDSIDQISVSDDKKLAYTFYKKNEYLLKIIDINNNQKIKLSLNIELLSCPYHTFNLKDEFLLYDNWNTYDRYYHKKYKIIWIYSTQAKNYKWICKRIYKIPEYFELINMSKYDKLYLISNNSIYEWDLDAEKGTKIFYINDKEFKSHYSKRELKISSNEMFICLRIMDGFIIYSIESAIPIISLDMNNDNSLYKSVKYSKLLPSLLPLLSSKTLNPIMEYCWEKCLTRLGLKDENLQTLPSNFQTTDKYAFGILDGNVWKIKLEENISKINFSSQNSDVQVIEDSNDYFDEHLNINLFKSYMDEIRELFQKLSNSKSEYKRKLKQNDQNLVERIIITDKLLQVWKIKIIDNNKIMLRVFKKADISSKWKLTYTRITKFNVSDVRNIKLLEIKLFTDDDIILITTIGFLIYHFNENKKSMSLIYWNYLELTYPNVGTLNFEDPEFFGDFKALLKPYYTLQFNLPLLNYDSFKICDEWISYVKDNKGNLLKYGDKLLSFAIKEHKLDLIEEIYKKCISWFNEDLGNNWMFLSIITSTTPLLNKYYPEYILRYSLETTMIIDHPFYNNLDNRSVNINDPNINDPNNPWKLAPTYNQIFENGTNNPFLIQPPNENTNMFIDFKTSLFTMYKFLTGDPSALSNWTYLNNPPLVILIVLFSFLIVVYLMNLFIGLLNNAINKDYNRVSYLVQKAEILAEIELFYLLPHQRRWKEWFPEVIHYSAKINDVRKEVEKMMNQDEWNTNAFPELKDDLLKKLNIQQIPDK</sequence>
<keyword evidence="1" id="KW-1133">Transmembrane helix</keyword>
<feature type="transmembrane region" description="Helical" evidence="1">
    <location>
        <begin position="738"/>
        <end position="761"/>
    </location>
</feature>
<reference evidence="2 3" key="2">
    <citation type="submission" date="2017-10" db="EMBL/GenBank/DDBJ databases">
        <title>Genome analyses suggest a sexual origin of heterokaryosis in a supposedly ancient asexual fungus.</title>
        <authorList>
            <person name="Corradi N."/>
            <person name="Sedzielewska K."/>
            <person name="Noel J."/>
            <person name="Charron P."/>
            <person name="Farinelli L."/>
            <person name="Marton T."/>
            <person name="Kruger M."/>
            <person name="Pelin A."/>
            <person name="Brachmann A."/>
            <person name="Corradi N."/>
        </authorList>
    </citation>
    <scope>NUCLEOTIDE SEQUENCE [LARGE SCALE GENOMIC DNA]</scope>
    <source>
        <strain evidence="2 3">A1</strain>
    </source>
</reference>
<dbReference type="EMBL" id="LLXH01000029">
    <property type="protein sequence ID" value="PKC75172.1"/>
    <property type="molecule type" value="Genomic_DNA"/>
</dbReference>
<protein>
    <recommendedName>
        <fullName evidence="4">Ion transport domain-containing protein</fullName>
    </recommendedName>
</protein>
<evidence type="ECO:0000256" key="1">
    <source>
        <dbReference type="SAM" id="Phobius"/>
    </source>
</evidence>
<evidence type="ECO:0000313" key="2">
    <source>
        <dbReference type="EMBL" id="PKC75172.1"/>
    </source>
</evidence>
<dbReference type="SUPFAM" id="SSF82171">
    <property type="entry name" value="DPP6 N-terminal domain-like"/>
    <property type="match status" value="1"/>
</dbReference>
<accession>A0A2N0SHY8</accession>
<gene>
    <name evidence="2" type="ORF">RhiirA1_436440</name>
</gene>
<dbReference type="VEuPathDB" id="FungiDB:RhiirFUN_005621"/>
<dbReference type="Proteomes" id="UP000232688">
    <property type="component" value="Unassembled WGS sequence"/>
</dbReference>
<dbReference type="VEuPathDB" id="FungiDB:FUN_005898"/>
<evidence type="ECO:0008006" key="4">
    <source>
        <dbReference type="Google" id="ProtNLM"/>
    </source>
</evidence>
<evidence type="ECO:0000313" key="3">
    <source>
        <dbReference type="Proteomes" id="UP000232688"/>
    </source>
</evidence>
<proteinExistence type="predicted"/>